<evidence type="ECO:0000256" key="3">
    <source>
        <dbReference type="PROSITE-ProRule" id="PRU00168"/>
    </source>
</evidence>
<dbReference type="KEGG" id="acan:ACA1_362700"/>
<feature type="compositionally biased region" description="Polar residues" evidence="5">
    <location>
        <begin position="1284"/>
        <end position="1295"/>
    </location>
</feature>
<evidence type="ECO:0000313" key="9">
    <source>
        <dbReference type="Proteomes" id="UP000011083"/>
    </source>
</evidence>
<dbReference type="GO" id="GO:0005085">
    <property type="term" value="F:guanyl-nucleotide exchange factor activity"/>
    <property type="evidence" value="ECO:0007669"/>
    <property type="project" value="UniProtKB-KW"/>
</dbReference>
<dbReference type="InterPro" id="IPR000651">
    <property type="entry name" value="Ras-like_Gua-exchang_fac_N"/>
</dbReference>
<dbReference type="EMBL" id="KB008147">
    <property type="protein sequence ID" value="ELR11783.1"/>
    <property type="molecule type" value="Genomic_DNA"/>
</dbReference>
<dbReference type="SMART" id="SM00147">
    <property type="entry name" value="RasGEF"/>
    <property type="match status" value="2"/>
</dbReference>
<feature type="region of interest" description="Disordered" evidence="5">
    <location>
        <begin position="1849"/>
        <end position="1920"/>
    </location>
</feature>
<accession>L8GGB3</accession>
<dbReference type="SUPFAM" id="SSF50985">
    <property type="entry name" value="RCC1/BLIP-II"/>
    <property type="match status" value="1"/>
</dbReference>
<dbReference type="PRINTS" id="PR00633">
    <property type="entry name" value="RCCNDNSATION"/>
</dbReference>
<evidence type="ECO:0000256" key="5">
    <source>
        <dbReference type="SAM" id="MobiDB-lite"/>
    </source>
</evidence>
<feature type="compositionally biased region" description="Basic and acidic residues" evidence="5">
    <location>
        <begin position="1314"/>
        <end position="1327"/>
    </location>
</feature>
<gene>
    <name evidence="8" type="ORF">ACA1_362700</name>
</gene>
<feature type="repeat" description="RCC1" evidence="4">
    <location>
        <begin position="28"/>
        <end position="79"/>
    </location>
</feature>
<dbReference type="PANTHER" id="PTHR23113">
    <property type="entry name" value="GUANINE NUCLEOTIDE EXCHANGE FACTOR"/>
    <property type="match status" value="1"/>
</dbReference>
<dbReference type="STRING" id="1257118.L8GGB3"/>
<dbReference type="Pfam" id="PF25390">
    <property type="entry name" value="WD40_RLD"/>
    <property type="match status" value="1"/>
</dbReference>
<dbReference type="Pfam" id="PF00618">
    <property type="entry name" value="RasGEF_N"/>
    <property type="match status" value="2"/>
</dbReference>
<evidence type="ECO:0000313" key="8">
    <source>
        <dbReference type="EMBL" id="ELR11783.1"/>
    </source>
</evidence>
<feature type="domain" description="Ras-GEF" evidence="6">
    <location>
        <begin position="1620"/>
        <end position="1862"/>
    </location>
</feature>
<feature type="compositionally biased region" description="Basic and acidic residues" evidence="5">
    <location>
        <begin position="1902"/>
        <end position="1913"/>
    </location>
</feature>
<dbReference type="PROSITE" id="PS50212">
    <property type="entry name" value="RASGEF_NTER"/>
    <property type="match status" value="2"/>
</dbReference>
<feature type="domain" description="N-terminal Ras-GEF" evidence="7">
    <location>
        <begin position="1452"/>
        <end position="1584"/>
    </location>
</feature>
<keyword evidence="9" id="KW-1185">Reference proteome</keyword>
<feature type="region of interest" description="Disordered" evidence="5">
    <location>
        <begin position="1362"/>
        <end position="1416"/>
    </location>
</feature>
<dbReference type="Proteomes" id="UP000011083">
    <property type="component" value="Unassembled WGS sequence"/>
</dbReference>
<dbReference type="PROSITE" id="PS50009">
    <property type="entry name" value="RASGEF_CAT"/>
    <property type="match status" value="2"/>
</dbReference>
<feature type="region of interest" description="Disordered" evidence="5">
    <location>
        <begin position="554"/>
        <end position="575"/>
    </location>
</feature>
<feature type="repeat" description="RCC1" evidence="4">
    <location>
        <begin position="140"/>
        <end position="194"/>
    </location>
</feature>
<feature type="compositionally biased region" description="Low complexity" evidence="5">
    <location>
        <begin position="1296"/>
        <end position="1313"/>
    </location>
</feature>
<feature type="region of interest" description="Disordered" evidence="5">
    <location>
        <begin position="1278"/>
        <end position="1345"/>
    </location>
</feature>
<dbReference type="GO" id="GO:0005886">
    <property type="term" value="C:plasma membrane"/>
    <property type="evidence" value="ECO:0007669"/>
    <property type="project" value="TreeGrafter"/>
</dbReference>
<dbReference type="RefSeq" id="XP_004333796.1">
    <property type="nucleotide sequence ID" value="XM_004333748.1"/>
</dbReference>
<feature type="compositionally biased region" description="Low complexity" evidence="5">
    <location>
        <begin position="554"/>
        <end position="567"/>
    </location>
</feature>
<dbReference type="InterPro" id="IPR009091">
    <property type="entry name" value="RCC1/BLIP-II"/>
</dbReference>
<feature type="repeat" description="RCC1" evidence="4">
    <location>
        <begin position="247"/>
        <end position="308"/>
    </location>
</feature>
<dbReference type="Gene3D" id="2.130.10.30">
    <property type="entry name" value="Regulator of chromosome condensation 1/beta-lactamase-inhibitor protein II"/>
    <property type="match status" value="2"/>
</dbReference>
<evidence type="ECO:0000256" key="1">
    <source>
        <dbReference type="ARBA" id="ARBA00022658"/>
    </source>
</evidence>
<name>L8GGB3_ACACF</name>
<dbReference type="VEuPathDB" id="AmoebaDB:ACA1_362700"/>
<dbReference type="Gene3D" id="1.20.870.10">
    <property type="entry name" value="Son of sevenless (SoS) protein Chain: S domain 1"/>
    <property type="match status" value="2"/>
</dbReference>
<feature type="domain" description="N-terminal Ras-GEF" evidence="7">
    <location>
        <begin position="887"/>
        <end position="1016"/>
    </location>
</feature>
<dbReference type="PROSITE" id="PS50012">
    <property type="entry name" value="RCC1_3"/>
    <property type="match status" value="5"/>
</dbReference>
<feature type="region of interest" description="Disordered" evidence="5">
    <location>
        <begin position="492"/>
        <end position="534"/>
    </location>
</feature>
<dbReference type="Gene3D" id="1.10.840.10">
    <property type="entry name" value="Ras guanine-nucleotide exchange factors catalytic domain"/>
    <property type="match status" value="3"/>
</dbReference>
<dbReference type="InterPro" id="IPR023578">
    <property type="entry name" value="Ras_GEF_dom_sf"/>
</dbReference>
<reference evidence="8 9" key="1">
    <citation type="journal article" date="2013" name="Genome Biol.">
        <title>Genome of Acanthamoeba castellanii highlights extensive lateral gene transfer and early evolution of tyrosine kinase signaling.</title>
        <authorList>
            <person name="Clarke M."/>
            <person name="Lohan A.J."/>
            <person name="Liu B."/>
            <person name="Lagkouvardos I."/>
            <person name="Roy S."/>
            <person name="Zafar N."/>
            <person name="Bertelli C."/>
            <person name="Schilde C."/>
            <person name="Kianianmomeni A."/>
            <person name="Burglin T.R."/>
            <person name="Frech C."/>
            <person name="Turcotte B."/>
            <person name="Kopec K.O."/>
            <person name="Synnott J.M."/>
            <person name="Choo C."/>
            <person name="Paponov I."/>
            <person name="Finkler A."/>
            <person name="Soon Heng Tan C."/>
            <person name="Hutchins A.P."/>
            <person name="Weinmeier T."/>
            <person name="Rattei T."/>
            <person name="Chu J.S."/>
            <person name="Gimenez G."/>
            <person name="Irimia M."/>
            <person name="Rigden D.J."/>
            <person name="Fitzpatrick D.A."/>
            <person name="Lorenzo-Morales J."/>
            <person name="Bateman A."/>
            <person name="Chiu C.H."/>
            <person name="Tang P."/>
            <person name="Hegemann P."/>
            <person name="Fromm H."/>
            <person name="Raoult D."/>
            <person name="Greub G."/>
            <person name="Miranda-Saavedra D."/>
            <person name="Chen N."/>
            <person name="Nash P."/>
            <person name="Ginger M.L."/>
            <person name="Horn M."/>
            <person name="Schaap P."/>
            <person name="Caler L."/>
            <person name="Loftus B."/>
        </authorList>
    </citation>
    <scope>NUCLEOTIDE SEQUENCE [LARGE SCALE GENOMIC DNA]</scope>
    <source>
        <strain evidence="8 9">Neff</strain>
    </source>
</reference>
<feature type="repeat" description="RCC1" evidence="4">
    <location>
        <begin position="195"/>
        <end position="246"/>
    </location>
</feature>
<dbReference type="PROSITE" id="PS00720">
    <property type="entry name" value="RASGEF"/>
    <property type="match status" value="1"/>
</dbReference>
<dbReference type="InterPro" id="IPR008937">
    <property type="entry name" value="Ras-like_GEF"/>
</dbReference>
<dbReference type="CDD" id="cd06224">
    <property type="entry name" value="REM"/>
    <property type="match status" value="2"/>
</dbReference>
<organism evidence="8 9">
    <name type="scientific">Acanthamoeba castellanii (strain ATCC 30010 / Neff)</name>
    <dbReference type="NCBI Taxonomy" id="1257118"/>
    <lineage>
        <taxon>Eukaryota</taxon>
        <taxon>Amoebozoa</taxon>
        <taxon>Discosea</taxon>
        <taxon>Longamoebia</taxon>
        <taxon>Centramoebida</taxon>
        <taxon>Acanthamoebidae</taxon>
        <taxon>Acanthamoeba</taxon>
    </lineage>
</organism>
<sequence>MQVASLRRIKISRVACGWSHTAAISAKGLLFTWGMGRYGRLGHGDETDQNAPRLVGELLNTNIVGVALGERHTAAFSETGELYSWGDANFGVLGHGELQEGDPQIQTTPKLIEYLSRVLRKKVTHVACGAYHTLCTTADKLTYIWGDGGHGVLGQGGDFGRTIEWTPQSIGALAGRGVQQIACGWAHCAVLMDTGDLYTWGEGAGGRLGHGDEEDHKEPHQVASLRGTRIVQIACGFAHMAALSDKGEVFVCGTGCGRLGLDGEQGKSNPEHTEVANQKIPRRVEPLRGLQILQVACGMISTIVLQNTQDEQQSLSTLRGNYNIWREVLPEFGSDKLETYVNSACARTVHKDRSLLKSAPATPADTRAQQPVSSDCFWMKLMDRRAILVLTDGDRQGLGSEGAAKPDPTKASINAKKASAICMYHLNDQHKYITSLREAGRRVCTTFSTYHESVEEENLVTMAMGVLLELRADEREKTLINMLADYEYRYDDSSDMHSSSNNSDDDDENGDSALEPPFYSSLSRSKESIKPARRRPSIAIRSPLSFSLSSLPTLQHQQQLNQHQPQPGTNASPTFHSPYLSYSSFSPASFFVPLAPRPAYVSSAAYARNGSAIGLPASHRKPLLAVRTFNIPQLVSHLGLKNISSPVGDDAKRPEASLCLQDELETADDDMRYAFVIGVVGNAKVYHYKAKRKEFKDVTSSLRRRRQLQMKSDQEQVGTKQETLYNIDMYWVGCAEEDIITLVSDGLHHNLGTSGDPSEADPANLGIPPNKLDLLGRTWEEATSLSQEIVDDTKDAFKVQFLKLIVEGDAEKRVEPTPKLICERLTDACLEINSKERGRADFSTCISFRVGGVGERAAAELFQVGLDDPSAYIFYEEDSTDNLIFNTQGKIKGATLEKLVERATYEKGYDPDFVAAFLLTYRSFAMPQELLDLLILRYNMPYTRGVDIEEFKRNKLDPIRLRVVNLLKTWLSNYWYDFVGNEKLVKTVLEFIDKTMRVTGMDKAGEQLVRLINKKLSEKGSESKKIQFSNRCCLSSARASRQPGLLAFDPMEIARQLTLIEWDLWKKIMPWECLNQAWAKAGRDEKAPNIMAMIQRFNVVSRWVATEIVQVEDITLRASVLNHFLEVMNRCMELNNFNCCMEIISGLQSSSVYRLRQTWALIDSKQRRKYEETQLVMAREKNFQNFRAHLHQVDPPCIPYLGVYLTDLTFIEDGNKDFVKAGLINFHKRALISQVIREIQQYQQTLYCLEAVPFIQEWLINAEYLSEDECYRESLKIETKQNRQRAPSDSLVATNPSSPAKPRSASALPPKSRIGAERLSQKDDSDASKAAAATDDDGSAQDKPAMPGIVPVILAEGAEQEAVGGSNNNNGKSSGDGGARATPVRTKHQKDSERSQRATPASGIARKGEPALGDEEEFGELVIPPGYPFVEPDSSQNLVFDIDESSIIDGSSLPQIRAATLAKLVERITHEKRINEAALQAFMLTYKSFTTDQQLLNLLRARYAVPRPKNDSPQLLQKFIAAKEGPIRQRIYTVLKQWLEKYWQDAAPNKELVASLRQFLQDKMIPDGLVAEARLLNELLDKQIKGAGKRKKRSNSFLEKAPPPHLPRVFSDNLSFLDFHPEEMARQLSLGEEKLFQQVNHLEFLNKAWLAQNPEAGAPALSALRNRFDRVRNWVATEILKGVNDDVRAQVIFNFIQIAEHCLQMNNLNTMVEIVSGLRFLPIAQLKHVWDEVPSKHMLRLSKLSKLLGGNYEQIQARLRDVEPPCIPFVGAYLHEVAYIWDSYPAFVTTEIDPTHKKKGQGSTISGHSLAVDEWRASVAFSISPLLSYSSDVVPGGATAPAAATAAAAADTKPPALGTRPRQASQVGMKGKDDIITANLNNPSTPPVATQREGGREEEEKEKEKEEKKEKRASTKSKRSSATFSAASIITSKDKQEKEKEKAAAAAAAASAAAAAQPAVSAPVPAAAAVAAATDMSGLPATTTLINFEKYSLVAAKVTELLACQSSSYCFEEVEFIQRWLGKVLGECLDEETISATAKTLNDKRSLSKKIASVSVQKESRRG</sequence>
<keyword evidence="2" id="KW-0677">Repeat</keyword>
<dbReference type="GeneID" id="14912214"/>
<protein>
    <submittedName>
        <fullName evidence="8">RasGEF domain containing protein</fullName>
    </submittedName>
</protein>
<dbReference type="InterPro" id="IPR000408">
    <property type="entry name" value="Reg_chr_condens"/>
</dbReference>
<feature type="domain" description="Ras-GEF" evidence="6">
    <location>
        <begin position="1049"/>
        <end position="1280"/>
    </location>
</feature>
<evidence type="ECO:0000259" key="7">
    <source>
        <dbReference type="PROSITE" id="PS50212"/>
    </source>
</evidence>
<dbReference type="InterPro" id="IPR058923">
    <property type="entry name" value="RCC1-like_dom"/>
</dbReference>
<dbReference type="PANTHER" id="PTHR23113:SF363">
    <property type="entry name" value="PROTEIN SON OF SEVENLESS"/>
    <property type="match status" value="1"/>
</dbReference>
<dbReference type="OrthoDB" id="26600at2759"/>
<dbReference type="InterPro" id="IPR001895">
    <property type="entry name" value="RASGEF_cat_dom"/>
</dbReference>
<dbReference type="PROSITE" id="PS00626">
    <property type="entry name" value="RCC1_2"/>
    <property type="match status" value="1"/>
</dbReference>
<dbReference type="GO" id="GO:0007265">
    <property type="term" value="P:Ras protein signal transduction"/>
    <property type="evidence" value="ECO:0007669"/>
    <property type="project" value="TreeGrafter"/>
</dbReference>
<evidence type="ECO:0000259" key="6">
    <source>
        <dbReference type="PROSITE" id="PS50009"/>
    </source>
</evidence>
<feature type="compositionally biased region" description="Low complexity" evidence="5">
    <location>
        <begin position="1364"/>
        <end position="1373"/>
    </location>
</feature>
<dbReference type="InterPro" id="IPR019804">
    <property type="entry name" value="Ras_G-nucl-exch_fac_CS"/>
</dbReference>
<dbReference type="InterPro" id="IPR036964">
    <property type="entry name" value="RASGEF_cat_dom_sf"/>
</dbReference>
<evidence type="ECO:0000256" key="4">
    <source>
        <dbReference type="PROSITE-ProRule" id="PRU00235"/>
    </source>
</evidence>
<dbReference type="SMART" id="SM00229">
    <property type="entry name" value="RasGEFN"/>
    <property type="match status" value="2"/>
</dbReference>
<dbReference type="Pfam" id="PF00617">
    <property type="entry name" value="RasGEF"/>
    <property type="match status" value="2"/>
</dbReference>
<proteinExistence type="predicted"/>
<keyword evidence="1 3" id="KW-0344">Guanine-nucleotide releasing factor</keyword>
<dbReference type="CDD" id="cd00155">
    <property type="entry name" value="RasGEF"/>
    <property type="match status" value="1"/>
</dbReference>
<evidence type="ECO:0000256" key="2">
    <source>
        <dbReference type="ARBA" id="ARBA00022737"/>
    </source>
</evidence>
<dbReference type="SUPFAM" id="SSF48366">
    <property type="entry name" value="Ras GEF"/>
    <property type="match status" value="3"/>
</dbReference>
<feature type="repeat" description="RCC1" evidence="4">
    <location>
        <begin position="80"/>
        <end position="139"/>
    </location>
</feature>